<organism evidence="2">
    <name type="scientific">viral metagenome</name>
    <dbReference type="NCBI Taxonomy" id="1070528"/>
    <lineage>
        <taxon>unclassified sequences</taxon>
        <taxon>metagenomes</taxon>
        <taxon>organismal metagenomes</taxon>
    </lineage>
</organism>
<proteinExistence type="predicted"/>
<sequence length="83" mass="8137">MAACVTTASRSVCVRSSATGGQARRNNECKQAKCAGAGGGASCGAGRQPSAPGTVPGQPQQARPTSRAGHVANAFHCAPNTAL</sequence>
<accession>A0A6C0AU20</accession>
<reference evidence="2" key="1">
    <citation type="journal article" date="2020" name="Nature">
        <title>Giant virus diversity and host interactions through global metagenomics.</title>
        <authorList>
            <person name="Schulz F."/>
            <person name="Roux S."/>
            <person name="Paez-Espino D."/>
            <person name="Jungbluth S."/>
            <person name="Walsh D.A."/>
            <person name="Denef V.J."/>
            <person name="McMahon K.D."/>
            <person name="Konstantinidis K.T."/>
            <person name="Eloe-Fadrosh E.A."/>
            <person name="Kyrpides N.C."/>
            <person name="Woyke T."/>
        </authorList>
    </citation>
    <scope>NUCLEOTIDE SEQUENCE</scope>
    <source>
        <strain evidence="2">GVMAG-S-1103017-74</strain>
    </source>
</reference>
<feature type="region of interest" description="Disordered" evidence="1">
    <location>
        <begin position="37"/>
        <end position="70"/>
    </location>
</feature>
<dbReference type="AlphaFoldDB" id="A0A6C0AU20"/>
<name>A0A6C0AU20_9ZZZZ</name>
<protein>
    <submittedName>
        <fullName evidence="2">Uncharacterized protein</fullName>
    </submittedName>
</protein>
<dbReference type="EMBL" id="MN740864">
    <property type="protein sequence ID" value="QHS82963.1"/>
    <property type="molecule type" value="Genomic_DNA"/>
</dbReference>
<evidence type="ECO:0000313" key="2">
    <source>
        <dbReference type="EMBL" id="QHS82963.1"/>
    </source>
</evidence>
<evidence type="ECO:0000256" key="1">
    <source>
        <dbReference type="SAM" id="MobiDB-lite"/>
    </source>
</evidence>